<comment type="caution">
    <text evidence="1">The sequence shown here is derived from an EMBL/GenBank/DDBJ whole genome shotgun (WGS) entry which is preliminary data.</text>
</comment>
<protein>
    <submittedName>
        <fullName evidence="1">Uncharacterized protein</fullName>
    </submittedName>
</protein>
<evidence type="ECO:0000313" key="2">
    <source>
        <dbReference type="Proteomes" id="UP000729402"/>
    </source>
</evidence>
<dbReference type="EMBL" id="JAAALK010000086">
    <property type="protein sequence ID" value="KAG8081895.1"/>
    <property type="molecule type" value="Genomic_DNA"/>
</dbReference>
<accession>A0A8J5TEK0</accession>
<evidence type="ECO:0000313" key="1">
    <source>
        <dbReference type="EMBL" id="KAG8081895.1"/>
    </source>
</evidence>
<sequence length="97" mass="9715">MGSVVDCSTWLAVGYIAGSIVDSVIVDTALSRALVLDAVVSNTLADCASVANTTEVSSVSKVKTTMLVATTPTIEALDGAVATIASPSTTLKPSTIV</sequence>
<organism evidence="1 2">
    <name type="scientific">Zizania palustris</name>
    <name type="common">Northern wild rice</name>
    <dbReference type="NCBI Taxonomy" id="103762"/>
    <lineage>
        <taxon>Eukaryota</taxon>
        <taxon>Viridiplantae</taxon>
        <taxon>Streptophyta</taxon>
        <taxon>Embryophyta</taxon>
        <taxon>Tracheophyta</taxon>
        <taxon>Spermatophyta</taxon>
        <taxon>Magnoliopsida</taxon>
        <taxon>Liliopsida</taxon>
        <taxon>Poales</taxon>
        <taxon>Poaceae</taxon>
        <taxon>BOP clade</taxon>
        <taxon>Oryzoideae</taxon>
        <taxon>Oryzeae</taxon>
        <taxon>Zizaniinae</taxon>
        <taxon>Zizania</taxon>
    </lineage>
</organism>
<dbReference type="Proteomes" id="UP000729402">
    <property type="component" value="Unassembled WGS sequence"/>
</dbReference>
<keyword evidence="2" id="KW-1185">Reference proteome</keyword>
<name>A0A8J5TEK0_ZIZPA</name>
<reference evidence="1" key="2">
    <citation type="submission" date="2021-02" db="EMBL/GenBank/DDBJ databases">
        <authorList>
            <person name="Kimball J.A."/>
            <person name="Haas M.W."/>
            <person name="Macchietto M."/>
            <person name="Kono T."/>
            <person name="Duquette J."/>
            <person name="Shao M."/>
        </authorList>
    </citation>
    <scope>NUCLEOTIDE SEQUENCE</scope>
    <source>
        <tissue evidence="1">Fresh leaf tissue</tissue>
    </source>
</reference>
<proteinExistence type="predicted"/>
<dbReference type="AlphaFoldDB" id="A0A8J5TEK0"/>
<reference evidence="1" key="1">
    <citation type="journal article" date="2021" name="bioRxiv">
        <title>Whole Genome Assembly and Annotation of Northern Wild Rice, Zizania palustris L., Supports a Whole Genome Duplication in the Zizania Genus.</title>
        <authorList>
            <person name="Haas M."/>
            <person name="Kono T."/>
            <person name="Macchietto M."/>
            <person name="Millas R."/>
            <person name="McGilp L."/>
            <person name="Shao M."/>
            <person name="Duquette J."/>
            <person name="Hirsch C.N."/>
            <person name="Kimball J."/>
        </authorList>
    </citation>
    <scope>NUCLEOTIDE SEQUENCE</scope>
    <source>
        <tissue evidence="1">Fresh leaf tissue</tissue>
    </source>
</reference>
<gene>
    <name evidence="1" type="ORF">GUJ93_ZPchr0014g47301</name>
</gene>